<comment type="caution">
    <text evidence="1">The sequence shown here is derived from an EMBL/GenBank/DDBJ whole genome shotgun (WGS) entry which is preliminary data.</text>
</comment>
<name>A0A931G2Y4_9MICC</name>
<proteinExistence type="predicted"/>
<keyword evidence="2" id="KW-1185">Reference proteome</keyword>
<sequence length="130" mass="13655">MSSLASRYGAAAEDVTAVTGQADTYRGWSLPQKTVDHMADAAKMAKDNEAISAGVGVACDWMMGNITTPAQFRNSVAKAGIGMTYTDLVAFRAATSDLAEELTTIKDQGSPKDKAAAALLCYVYQAVPVK</sequence>
<dbReference type="Proteomes" id="UP000655366">
    <property type="component" value="Unassembled WGS sequence"/>
</dbReference>
<protein>
    <submittedName>
        <fullName evidence="1">Uncharacterized protein</fullName>
    </submittedName>
</protein>
<evidence type="ECO:0000313" key="2">
    <source>
        <dbReference type="Proteomes" id="UP000655366"/>
    </source>
</evidence>
<accession>A0A931G2Y4</accession>
<dbReference type="EMBL" id="JADNYM010000001">
    <property type="protein sequence ID" value="MBG0738041.1"/>
    <property type="molecule type" value="Genomic_DNA"/>
</dbReference>
<organism evidence="1 2">
    <name type="scientific">Arthrobacter terrae</name>
    <dbReference type="NCBI Taxonomy" id="2935737"/>
    <lineage>
        <taxon>Bacteria</taxon>
        <taxon>Bacillati</taxon>
        <taxon>Actinomycetota</taxon>
        <taxon>Actinomycetes</taxon>
        <taxon>Micrococcales</taxon>
        <taxon>Micrococcaceae</taxon>
        <taxon>Arthrobacter</taxon>
    </lineage>
</organism>
<dbReference type="RefSeq" id="WP_196394975.1">
    <property type="nucleotide sequence ID" value="NZ_JADNYM010000001.1"/>
</dbReference>
<reference evidence="1 2" key="1">
    <citation type="submission" date="2020-11" db="EMBL/GenBank/DDBJ databases">
        <title>Arthrobacter antarcticus sp. nov., isolated from Antarctic Soil.</title>
        <authorList>
            <person name="Li J."/>
        </authorList>
    </citation>
    <scope>NUCLEOTIDE SEQUENCE [LARGE SCALE GENOMIC DNA]</scope>
    <source>
        <strain evidence="1 2">Z1-20</strain>
    </source>
</reference>
<gene>
    <name evidence="1" type="ORF">IV500_01135</name>
</gene>
<dbReference type="AlphaFoldDB" id="A0A931G2Y4"/>
<evidence type="ECO:0000313" key="1">
    <source>
        <dbReference type="EMBL" id="MBG0738041.1"/>
    </source>
</evidence>